<dbReference type="EC" id="5.6.2.3" evidence="6"/>
<keyword evidence="2" id="KW-0411">Iron-sulfur</keyword>
<dbReference type="InterPro" id="IPR010643">
    <property type="entry name" value="HBB"/>
</dbReference>
<evidence type="ECO:0000256" key="3">
    <source>
        <dbReference type="ARBA" id="ARBA00022763"/>
    </source>
</evidence>
<evidence type="ECO:0000259" key="8">
    <source>
        <dbReference type="Pfam" id="PF06777"/>
    </source>
</evidence>
<dbReference type="GO" id="GO:0043139">
    <property type="term" value="F:5'-3' DNA helicase activity"/>
    <property type="evidence" value="ECO:0007669"/>
    <property type="project" value="UniProtKB-EC"/>
</dbReference>
<keyword evidence="5" id="KW-0234">DNA repair</keyword>
<keyword evidence="10" id="KW-1185">Reference proteome</keyword>
<evidence type="ECO:0000313" key="10">
    <source>
        <dbReference type="Proteomes" id="UP000734854"/>
    </source>
</evidence>
<dbReference type="FunFam" id="3.40.50.300:FF:000128">
    <property type="entry name" value="Putative DNA repair helicase RAD3"/>
    <property type="match status" value="1"/>
</dbReference>
<dbReference type="GO" id="GO:0006289">
    <property type="term" value="P:nucleotide-excision repair"/>
    <property type="evidence" value="ECO:0007669"/>
    <property type="project" value="InterPro"/>
</dbReference>
<dbReference type="GO" id="GO:0005524">
    <property type="term" value="F:ATP binding"/>
    <property type="evidence" value="ECO:0007669"/>
    <property type="project" value="InterPro"/>
</dbReference>
<dbReference type="AlphaFoldDB" id="A0A8J5L2Z1"/>
<dbReference type="EMBL" id="JACMSC010000010">
    <property type="protein sequence ID" value="KAG6503532.1"/>
    <property type="molecule type" value="Genomic_DNA"/>
</dbReference>
<protein>
    <recommendedName>
        <fullName evidence="6">DNA 5'-3' helicase</fullName>
        <ecNumber evidence="6">5.6.2.3</ecNumber>
    </recommendedName>
</protein>
<evidence type="ECO:0000313" key="9">
    <source>
        <dbReference type="EMBL" id="KAG6503532.1"/>
    </source>
</evidence>
<dbReference type="PANTHER" id="PTHR11472:SF1">
    <property type="entry name" value="GENERAL TRANSCRIPTION AND DNA REPAIR FACTOR IIH HELICASE SUBUNIT XPD"/>
    <property type="match status" value="1"/>
</dbReference>
<dbReference type="Pfam" id="PF06777">
    <property type="entry name" value="HBB"/>
    <property type="match status" value="1"/>
</dbReference>
<dbReference type="PANTHER" id="PTHR11472">
    <property type="entry name" value="DNA REPAIR DEAD HELICASE RAD3/XP-D SUBFAMILY MEMBER"/>
    <property type="match status" value="1"/>
</dbReference>
<keyword evidence="4" id="KW-0238">DNA-binding</keyword>
<dbReference type="GO" id="GO:0005634">
    <property type="term" value="C:nucleus"/>
    <property type="evidence" value="ECO:0007669"/>
    <property type="project" value="InterPro"/>
</dbReference>
<comment type="cofactor">
    <cofactor evidence="1">
        <name>[4Fe-4S] cluster</name>
        <dbReference type="ChEBI" id="CHEBI:49883"/>
    </cofactor>
</comment>
<evidence type="ECO:0000256" key="5">
    <source>
        <dbReference type="ARBA" id="ARBA00023204"/>
    </source>
</evidence>
<dbReference type="GO" id="GO:0045951">
    <property type="term" value="P:positive regulation of mitotic recombination"/>
    <property type="evidence" value="ECO:0007669"/>
    <property type="project" value="TreeGrafter"/>
</dbReference>
<dbReference type="PRINTS" id="PR00852">
    <property type="entry name" value="XRODRMPGMNTD"/>
</dbReference>
<dbReference type="GO" id="GO:0003684">
    <property type="term" value="F:damaged DNA binding"/>
    <property type="evidence" value="ECO:0007669"/>
    <property type="project" value="TreeGrafter"/>
</dbReference>
<evidence type="ECO:0000256" key="4">
    <source>
        <dbReference type="ARBA" id="ARBA00023125"/>
    </source>
</evidence>
<keyword evidence="2" id="KW-0004">4Fe-4S</keyword>
<dbReference type="Proteomes" id="UP000734854">
    <property type="component" value="Unassembled WGS sequence"/>
</dbReference>
<comment type="catalytic activity">
    <reaction evidence="7">
        <text>ATP + H2O = ADP + phosphate + H(+)</text>
        <dbReference type="Rhea" id="RHEA:13065"/>
        <dbReference type="ChEBI" id="CHEBI:15377"/>
        <dbReference type="ChEBI" id="CHEBI:15378"/>
        <dbReference type="ChEBI" id="CHEBI:30616"/>
        <dbReference type="ChEBI" id="CHEBI:43474"/>
        <dbReference type="ChEBI" id="CHEBI:456216"/>
        <dbReference type="EC" id="5.6.2.3"/>
    </reaction>
</comment>
<dbReference type="InterPro" id="IPR045028">
    <property type="entry name" value="DinG/Rad3-like"/>
</dbReference>
<evidence type="ECO:0000256" key="6">
    <source>
        <dbReference type="ARBA" id="ARBA00044969"/>
    </source>
</evidence>
<sequence length="201" mass="22559">MLGATRNLNRMAQGIDRFKATDATKLRAEYNRLVEGLAQRGNLAITDAWLGSPALPDDILKEAVPGNTMRTEHFLSVLRRLVQYLKGRLETENVEAEAPVAFLGCHDTSIAIKPVFDRFQSVIITSGSLTPIDLYPRLLNFNQVISRCFTCVFDKGLHMPNGSNARKMHISVGKVAEGIDFDRHYRRLGIMFGFPFQYTPS</sequence>
<dbReference type="InterPro" id="IPR001945">
    <property type="entry name" value="RAD3/XPD"/>
</dbReference>
<proteinExistence type="predicted"/>
<comment type="caution">
    <text evidence="9">The sequence shown here is derived from an EMBL/GenBank/DDBJ whole genome shotgun (WGS) entry which is preliminary data.</text>
</comment>
<dbReference type="GO" id="GO:0016818">
    <property type="term" value="F:hydrolase activity, acting on acid anhydrides, in phosphorus-containing anhydrides"/>
    <property type="evidence" value="ECO:0007669"/>
    <property type="project" value="InterPro"/>
</dbReference>
<dbReference type="GO" id="GO:0006366">
    <property type="term" value="P:transcription by RNA polymerase II"/>
    <property type="evidence" value="ECO:0007669"/>
    <property type="project" value="TreeGrafter"/>
</dbReference>
<organism evidence="9 10">
    <name type="scientific">Zingiber officinale</name>
    <name type="common">Ginger</name>
    <name type="synonym">Amomum zingiber</name>
    <dbReference type="NCBI Taxonomy" id="94328"/>
    <lineage>
        <taxon>Eukaryota</taxon>
        <taxon>Viridiplantae</taxon>
        <taxon>Streptophyta</taxon>
        <taxon>Embryophyta</taxon>
        <taxon>Tracheophyta</taxon>
        <taxon>Spermatophyta</taxon>
        <taxon>Magnoliopsida</taxon>
        <taxon>Liliopsida</taxon>
        <taxon>Zingiberales</taxon>
        <taxon>Zingiberaceae</taxon>
        <taxon>Zingiber</taxon>
    </lineage>
</organism>
<dbReference type="GO" id="GO:0051539">
    <property type="term" value="F:4 iron, 4 sulfur cluster binding"/>
    <property type="evidence" value="ECO:0007669"/>
    <property type="project" value="UniProtKB-KW"/>
</dbReference>
<evidence type="ECO:0000256" key="2">
    <source>
        <dbReference type="ARBA" id="ARBA00022485"/>
    </source>
</evidence>
<keyword evidence="3" id="KW-0227">DNA damage</keyword>
<reference evidence="9 10" key="1">
    <citation type="submission" date="2020-08" db="EMBL/GenBank/DDBJ databases">
        <title>Plant Genome Project.</title>
        <authorList>
            <person name="Zhang R.-G."/>
        </authorList>
    </citation>
    <scope>NUCLEOTIDE SEQUENCE [LARGE SCALE GENOMIC DNA]</scope>
    <source>
        <tissue evidence="9">Rhizome</tissue>
    </source>
</reference>
<feature type="domain" description="Helical and beta-bridge" evidence="8">
    <location>
        <begin position="15"/>
        <end position="142"/>
    </location>
</feature>
<keyword evidence="2" id="KW-0408">Iron</keyword>
<evidence type="ECO:0000256" key="7">
    <source>
        <dbReference type="ARBA" id="ARBA00048954"/>
    </source>
</evidence>
<keyword evidence="2" id="KW-0479">Metal-binding</keyword>
<accession>A0A8J5L2Z1</accession>
<evidence type="ECO:0000256" key="1">
    <source>
        <dbReference type="ARBA" id="ARBA00001966"/>
    </source>
</evidence>
<name>A0A8J5L2Z1_ZINOF</name>
<gene>
    <name evidence="9" type="ORF">ZIOFF_035847</name>
</gene>